<keyword evidence="1" id="KW-0812">Transmembrane</keyword>
<keyword evidence="1" id="KW-0472">Membrane</keyword>
<proteinExistence type="predicted"/>
<evidence type="ECO:0000256" key="1">
    <source>
        <dbReference type="SAM" id="Phobius"/>
    </source>
</evidence>
<name>A0A318LE08_9PSEU</name>
<dbReference type="RefSeq" id="WP_110341956.1">
    <property type="nucleotide sequence ID" value="NZ_MASU01000013.1"/>
</dbReference>
<feature type="transmembrane region" description="Helical" evidence="1">
    <location>
        <begin position="277"/>
        <end position="297"/>
    </location>
</feature>
<feature type="transmembrane region" description="Helical" evidence="1">
    <location>
        <begin position="384"/>
        <end position="401"/>
    </location>
</feature>
<feature type="transmembrane region" description="Helical" evidence="1">
    <location>
        <begin position="246"/>
        <end position="265"/>
    </location>
</feature>
<comment type="caution">
    <text evidence="2">The sequence shown here is derived from an EMBL/GenBank/DDBJ whole genome shotgun (WGS) entry which is preliminary data.</text>
</comment>
<keyword evidence="3" id="KW-1185">Reference proteome</keyword>
<dbReference type="OrthoDB" id="4350291at2"/>
<sequence>MSGPAESTTAPLTTDERAELERLRSEVDALRARKPRGPVPWRGIGAGLLGVLGCLLVLVSLVTVWVHNQVANTDRFVATMSPLIREQSVRTAITDRLTDTVFTHVDVEALATRAVDALAQQGVPDQAVAPLRALTGPLESSVRGFVHDRIGDVVASPGAAELWDRVIRAGHARMHAVLSGEASNVVVSGGEVRLDLAPLVTEVKRQLVASGFTVAGRIPDVHPTIAVTEASTLERAQTTYTLLDRLATWLPWITVLVLAAAVYLARDRRRALVQTGIGIAVAMLVLAGALLVIRGVLVGSVPERSVAAAGDSYDTVVRFLRGGLRTLFAVGVVFALGAFLTGPSPIAVKLRQGLSGLIGWLRRGGARAGLRTGRVGPWVHTYRAALRGAAVGIAVLVFVLLNRPSGLTVLVIALVLVFCLGVIQFLDQPAAKQG</sequence>
<gene>
    <name evidence="2" type="ORF">BA062_27850</name>
</gene>
<evidence type="ECO:0000313" key="3">
    <source>
        <dbReference type="Proteomes" id="UP000247892"/>
    </source>
</evidence>
<accession>A0A318LE08</accession>
<reference evidence="2 3" key="1">
    <citation type="submission" date="2016-07" db="EMBL/GenBank/DDBJ databases">
        <title>Draft genome sequence of Prauserella sp. YIM 121212, isolated from alkaline soil.</title>
        <authorList>
            <person name="Ruckert C."/>
            <person name="Albersmeier A."/>
            <person name="Jiang C.-L."/>
            <person name="Jiang Y."/>
            <person name="Kalinowski J."/>
            <person name="Schneider O."/>
            <person name="Winkler A."/>
            <person name="Zotchev S.B."/>
        </authorList>
    </citation>
    <scope>NUCLEOTIDE SEQUENCE [LARGE SCALE GENOMIC DNA]</scope>
    <source>
        <strain evidence="2 3">YIM 121212</strain>
    </source>
</reference>
<evidence type="ECO:0000313" key="2">
    <source>
        <dbReference type="EMBL" id="PXY24069.1"/>
    </source>
</evidence>
<feature type="transmembrane region" description="Helical" evidence="1">
    <location>
        <begin position="407"/>
        <end position="426"/>
    </location>
</feature>
<dbReference type="AlphaFoldDB" id="A0A318LE08"/>
<protein>
    <recommendedName>
        <fullName evidence="4">Integral membrane protein</fullName>
    </recommendedName>
</protein>
<organism evidence="2 3">
    <name type="scientific">Prauserella flavalba</name>
    <dbReference type="NCBI Taxonomy" id="1477506"/>
    <lineage>
        <taxon>Bacteria</taxon>
        <taxon>Bacillati</taxon>
        <taxon>Actinomycetota</taxon>
        <taxon>Actinomycetes</taxon>
        <taxon>Pseudonocardiales</taxon>
        <taxon>Pseudonocardiaceae</taxon>
        <taxon>Prauserella</taxon>
    </lineage>
</organism>
<dbReference type="Proteomes" id="UP000247892">
    <property type="component" value="Unassembled WGS sequence"/>
</dbReference>
<evidence type="ECO:0008006" key="4">
    <source>
        <dbReference type="Google" id="ProtNLM"/>
    </source>
</evidence>
<feature type="transmembrane region" description="Helical" evidence="1">
    <location>
        <begin position="43"/>
        <end position="66"/>
    </location>
</feature>
<feature type="transmembrane region" description="Helical" evidence="1">
    <location>
        <begin position="327"/>
        <end position="348"/>
    </location>
</feature>
<keyword evidence="1" id="KW-1133">Transmembrane helix</keyword>
<dbReference type="EMBL" id="MASU01000013">
    <property type="protein sequence ID" value="PXY24069.1"/>
    <property type="molecule type" value="Genomic_DNA"/>
</dbReference>